<proteinExistence type="predicted"/>
<dbReference type="InterPro" id="IPR018490">
    <property type="entry name" value="cNMP-bd_dom_sf"/>
</dbReference>
<dbReference type="InterPro" id="IPR000595">
    <property type="entry name" value="cNMP-bd_dom"/>
</dbReference>
<dbReference type="STRING" id="391936.S7S_10185"/>
<dbReference type="Gene3D" id="2.60.120.10">
    <property type="entry name" value="Jelly Rolls"/>
    <property type="match status" value="1"/>
</dbReference>
<dbReference type="InterPro" id="IPR014710">
    <property type="entry name" value="RmlC-like_jellyroll"/>
</dbReference>
<dbReference type="EMBL" id="CP004387">
    <property type="protein sequence ID" value="AJD48449.1"/>
    <property type="molecule type" value="Genomic_DNA"/>
</dbReference>
<dbReference type="AlphaFoldDB" id="A0A0B4XJM4"/>
<dbReference type="Pfam" id="PF00027">
    <property type="entry name" value="cNMP_binding"/>
    <property type="match status" value="1"/>
</dbReference>
<feature type="domain" description="Cyclic nucleotide-binding" evidence="1">
    <location>
        <begin position="23"/>
        <end position="128"/>
    </location>
</feature>
<sequence>MKAVERAIYTPDRIRRLVSGVPFFNEILRQDAAQFDVLLERCELLEAGSGDVVIRQGGSDSGLYFLLRGQLAVLADASPGPGTAPKVLNHISPGEVFGTLSMLRDTPRTATICVDAATREAVLARIDFVFFSNITDFSVFTLPTKLAFYHMVVHNIRWTLEVNRMQEPHHEVVSLLRKVPVFSGERGSQAELVALHQQAHILADLLCRWNGTPASTGALG</sequence>
<accession>A0A0B4XJM4</accession>
<evidence type="ECO:0000313" key="3">
    <source>
        <dbReference type="Proteomes" id="UP000006764"/>
    </source>
</evidence>
<name>A0A0B4XJM4_9GAMM</name>
<dbReference type="SUPFAM" id="SSF51206">
    <property type="entry name" value="cAMP-binding domain-like"/>
    <property type="match status" value="1"/>
</dbReference>
<dbReference type="CDD" id="cd00038">
    <property type="entry name" value="CAP_ED"/>
    <property type="match status" value="1"/>
</dbReference>
<evidence type="ECO:0000313" key="2">
    <source>
        <dbReference type="EMBL" id="AJD48449.1"/>
    </source>
</evidence>
<protein>
    <recommendedName>
        <fullName evidence="1">Cyclic nucleotide-binding domain-containing protein</fullName>
    </recommendedName>
</protein>
<dbReference type="RefSeq" id="WP_008735257.1">
    <property type="nucleotide sequence ID" value="NZ_CP004387.1"/>
</dbReference>
<keyword evidence="3" id="KW-1185">Reference proteome</keyword>
<dbReference type="Proteomes" id="UP000006764">
    <property type="component" value="Chromosome"/>
</dbReference>
<organism evidence="2 3">
    <name type="scientific">Isoalcanivorax pacificus W11-5</name>
    <dbReference type="NCBI Taxonomy" id="391936"/>
    <lineage>
        <taxon>Bacteria</taxon>
        <taxon>Pseudomonadati</taxon>
        <taxon>Pseudomonadota</taxon>
        <taxon>Gammaproteobacteria</taxon>
        <taxon>Oceanospirillales</taxon>
        <taxon>Alcanivoracaceae</taxon>
        <taxon>Isoalcanivorax</taxon>
    </lineage>
</organism>
<evidence type="ECO:0000259" key="1">
    <source>
        <dbReference type="PROSITE" id="PS50042"/>
    </source>
</evidence>
<reference evidence="2 3" key="1">
    <citation type="journal article" date="2012" name="J. Bacteriol.">
        <title>Genome sequence of an alkane-degrading bacterium, Alcanivorax pacificus type strain W11-5, isolated from deep sea sediment.</title>
        <authorList>
            <person name="Lai Q."/>
            <person name="Shao Z."/>
        </authorList>
    </citation>
    <scope>NUCLEOTIDE SEQUENCE [LARGE SCALE GENOMIC DNA]</scope>
    <source>
        <strain evidence="2 3">W11-5</strain>
    </source>
</reference>
<dbReference type="OrthoDB" id="5729906at2"/>
<gene>
    <name evidence="2" type="ORF">S7S_10185</name>
</gene>
<dbReference type="PROSITE" id="PS50042">
    <property type="entry name" value="CNMP_BINDING_3"/>
    <property type="match status" value="1"/>
</dbReference>
<dbReference type="HOGENOM" id="CLU_1313411_0_0_6"/>
<dbReference type="SMART" id="SM00100">
    <property type="entry name" value="cNMP"/>
    <property type="match status" value="1"/>
</dbReference>
<dbReference type="KEGG" id="apac:S7S_10185"/>